<dbReference type="GO" id="GO:0032259">
    <property type="term" value="P:methylation"/>
    <property type="evidence" value="ECO:0007669"/>
    <property type="project" value="UniProtKB-KW"/>
</dbReference>
<evidence type="ECO:0000256" key="1">
    <source>
        <dbReference type="SAM" id="MobiDB-lite"/>
    </source>
</evidence>
<dbReference type="Gene3D" id="3.40.50.10090">
    <property type="match status" value="2"/>
</dbReference>
<dbReference type="GO" id="GO:0004852">
    <property type="term" value="F:uroporphyrinogen-III synthase activity"/>
    <property type="evidence" value="ECO:0007669"/>
    <property type="project" value="InterPro"/>
</dbReference>
<feature type="compositionally biased region" description="Polar residues" evidence="1">
    <location>
        <begin position="1"/>
        <end position="14"/>
    </location>
</feature>
<keyword evidence="4" id="KW-1185">Reference proteome</keyword>
<name>A0A0A0BTW7_9CELL</name>
<dbReference type="PANTHER" id="PTHR40082:SF1">
    <property type="entry name" value="BLR5956 PROTEIN"/>
    <property type="match status" value="1"/>
</dbReference>
<comment type="caution">
    <text evidence="3">The sequence shown here is derived from an EMBL/GenBank/DDBJ whole genome shotgun (WGS) entry which is preliminary data.</text>
</comment>
<dbReference type="InterPro" id="IPR039793">
    <property type="entry name" value="UROS/Hem4"/>
</dbReference>
<dbReference type="InterPro" id="IPR003754">
    <property type="entry name" value="4pyrrol_synth_uPrphyn_synth"/>
</dbReference>
<dbReference type="EMBL" id="AXCY01000023">
    <property type="protein sequence ID" value="KGM11366.1"/>
    <property type="molecule type" value="Genomic_DNA"/>
</dbReference>
<gene>
    <name evidence="3" type="ORF">N868_10685</name>
</gene>
<dbReference type="FunFam" id="3.40.50.10090:FF:000001">
    <property type="entry name" value="Bifunctional uroporphyrinogen-III C-methyltransferase/uroporphyrinogen-III synthase"/>
    <property type="match status" value="1"/>
</dbReference>
<keyword evidence="3" id="KW-0808">Transferase</keyword>
<evidence type="ECO:0000313" key="4">
    <source>
        <dbReference type="Proteomes" id="UP000029839"/>
    </source>
</evidence>
<dbReference type="AlphaFoldDB" id="A0A0A0BTW7"/>
<dbReference type="InterPro" id="IPR036108">
    <property type="entry name" value="4pyrrol_syn_uPrphyn_synt_sf"/>
</dbReference>
<accession>A0A0A0BTW7</accession>
<dbReference type="Pfam" id="PF02602">
    <property type="entry name" value="HEM4"/>
    <property type="match status" value="1"/>
</dbReference>
<reference evidence="3 4" key="1">
    <citation type="submission" date="2013-08" db="EMBL/GenBank/DDBJ databases">
        <title>Genome sequencing of Cellulomonas carbonis T26.</title>
        <authorList>
            <person name="Chen F."/>
            <person name="Li Y."/>
            <person name="Wang G."/>
        </authorList>
    </citation>
    <scope>NUCLEOTIDE SEQUENCE [LARGE SCALE GENOMIC DNA]</scope>
    <source>
        <strain evidence="3 4">T26</strain>
    </source>
</reference>
<dbReference type="PANTHER" id="PTHR40082">
    <property type="entry name" value="BLR5956 PROTEIN"/>
    <property type="match status" value="1"/>
</dbReference>
<dbReference type="CDD" id="cd06578">
    <property type="entry name" value="HemD"/>
    <property type="match status" value="1"/>
</dbReference>
<organism evidence="3 4">
    <name type="scientific">Cellulomonas carbonis T26</name>
    <dbReference type="NCBI Taxonomy" id="947969"/>
    <lineage>
        <taxon>Bacteria</taxon>
        <taxon>Bacillati</taxon>
        <taxon>Actinomycetota</taxon>
        <taxon>Actinomycetes</taxon>
        <taxon>Micrococcales</taxon>
        <taxon>Cellulomonadaceae</taxon>
        <taxon>Cellulomonas</taxon>
    </lineage>
</organism>
<feature type="region of interest" description="Disordered" evidence="1">
    <location>
        <begin position="1"/>
        <end position="22"/>
    </location>
</feature>
<sequence length="278" mass="28282">MSGVSGRTGTTGPQGTDGALAGRRVLVPHGGDWGRRVAALLAEHGAEAVVVPLIEFSPPDDVRPLDDAMRRLAGGAYDWLVVTSGTTVTALAGRVRAPAGLVDVLGGAHVAAVGPGTARVLERHRVTPDLVPAGERSARGLVAEFPAPAGPASRVLVPHSDLAEPTVVDGLRAAGWRVDDVVAYRTVAGPQPGAELRAAVRDGDVDTVLLSSASTVTNLVELVGVPPASTVVCCIGPRTEAAARAHGLEVHVVPAAASAEDMVGALVRHAADHPRRPA</sequence>
<dbReference type="Proteomes" id="UP000029839">
    <property type="component" value="Unassembled WGS sequence"/>
</dbReference>
<dbReference type="GO" id="GO:0006780">
    <property type="term" value="P:uroporphyrinogen III biosynthetic process"/>
    <property type="evidence" value="ECO:0007669"/>
    <property type="project" value="InterPro"/>
</dbReference>
<dbReference type="GO" id="GO:0008168">
    <property type="term" value="F:methyltransferase activity"/>
    <property type="evidence" value="ECO:0007669"/>
    <property type="project" value="UniProtKB-KW"/>
</dbReference>
<protein>
    <submittedName>
        <fullName evidence="3">Uroporphyrin-III methyltransferase</fullName>
    </submittedName>
</protein>
<dbReference type="SUPFAM" id="SSF69618">
    <property type="entry name" value="HemD-like"/>
    <property type="match status" value="1"/>
</dbReference>
<evidence type="ECO:0000313" key="3">
    <source>
        <dbReference type="EMBL" id="KGM11366.1"/>
    </source>
</evidence>
<proteinExistence type="predicted"/>
<evidence type="ECO:0000259" key="2">
    <source>
        <dbReference type="Pfam" id="PF02602"/>
    </source>
</evidence>
<keyword evidence="3" id="KW-0489">Methyltransferase</keyword>
<reference evidence="3 4" key="2">
    <citation type="journal article" date="2015" name="Stand. Genomic Sci.">
        <title>Draft genome sequence of Cellulomonas carbonis T26(T) and comparative analysis of six Cellulomonas genomes.</title>
        <authorList>
            <person name="Zhuang W."/>
            <person name="Zhang S."/>
            <person name="Xia X."/>
            <person name="Wang G."/>
        </authorList>
    </citation>
    <scope>NUCLEOTIDE SEQUENCE [LARGE SCALE GENOMIC DNA]</scope>
    <source>
        <strain evidence="3 4">T26</strain>
    </source>
</reference>
<feature type="domain" description="Tetrapyrrole biosynthesis uroporphyrinogen III synthase" evidence="2">
    <location>
        <begin position="37"/>
        <end position="263"/>
    </location>
</feature>